<dbReference type="AlphaFoldDB" id="Q10GT8"/>
<sequence length="562" mass="63735">MYEDSKEFIRRCTSCQRQGGITTRDAMPLTYNLQVEIFDVWGIDFMGPFPKSRNCEYILVAVDYVSKWVEAMPCSAAEARHAKKMFTEFIFPRFGTPRMVISDGGSHFIDKTFRDLLREMGAKHNVATPYHPQTSGQAETSNKQIKNILQKTVNKMGTGWKDRLPDALWAYRTAYKTPIGMSPYQIVYGKPCRLPVELEHRAYWAIRNWNMDFEGAGEWRKMQIAELEEWREKAYHNAKIYKERTKRWHEKRIKIKKFKPGDKVLMFNSRVKLFGHGKLRSKWEGPFDVINTSSHGAITLCDDLGNIFKLCQAPLRIWSRSSSSLVRPNQGFGRTRGSAEPFSAPIGPRSAARSLSPCHVTRTKIQGDSPAQRPTTGELGLLKARCLFQDDGKAAPPPAERFVGTLFTKAGDEVLHKYTTPTATPSTPKGERFRIQGVRTPGGGYGKGLLRPLMASEKEGAAESRSPPPIKVKLHLTPPPIVRAPGQFQEDEVKSPEPSIHKLAAQVKKLCKENIELRDRNAELGVELAKIRNNFDTRSRGLCAKIKRAFIVMEKENKYYAN</sequence>
<feature type="domain" description="Integrase catalytic" evidence="3">
    <location>
        <begin position="24"/>
        <end position="191"/>
    </location>
</feature>
<dbReference type="EMBL" id="AC135227">
    <property type="protein sequence ID" value="AAT81692.1"/>
    <property type="molecule type" value="Genomic_DNA"/>
</dbReference>
<protein>
    <submittedName>
        <fullName evidence="4">Integrase</fullName>
    </submittedName>
</protein>
<dbReference type="Gene3D" id="3.30.420.10">
    <property type="entry name" value="Ribonuclease H-like superfamily/Ribonuclease H"/>
    <property type="match status" value="1"/>
</dbReference>
<dbReference type="PANTHER" id="PTHR47266">
    <property type="entry name" value="ENDONUCLEASE-RELATED"/>
    <property type="match status" value="1"/>
</dbReference>
<dbReference type="PROSITE" id="PS50994">
    <property type="entry name" value="INTEGRASE"/>
    <property type="match status" value="1"/>
</dbReference>
<dbReference type="InterPro" id="IPR012337">
    <property type="entry name" value="RNaseH-like_sf"/>
</dbReference>
<keyword evidence="1" id="KW-0175">Coiled coil</keyword>
<accession>Q10GT8</accession>
<dbReference type="GO" id="GO:0015074">
    <property type="term" value="P:DNA integration"/>
    <property type="evidence" value="ECO:0007669"/>
    <property type="project" value="InterPro"/>
</dbReference>
<dbReference type="Pfam" id="PF00665">
    <property type="entry name" value="rve"/>
    <property type="match status" value="1"/>
</dbReference>
<dbReference type="GO" id="GO:0003676">
    <property type="term" value="F:nucleic acid binding"/>
    <property type="evidence" value="ECO:0007669"/>
    <property type="project" value="InterPro"/>
</dbReference>
<dbReference type="InterPro" id="IPR052160">
    <property type="entry name" value="Gypsy_RT_Integrase-like"/>
</dbReference>
<evidence type="ECO:0000256" key="2">
    <source>
        <dbReference type="SAM" id="MobiDB-lite"/>
    </source>
</evidence>
<feature type="region of interest" description="Disordered" evidence="2">
    <location>
        <begin position="418"/>
        <end position="447"/>
    </location>
</feature>
<name>Q10GT8_ORYSJ</name>
<evidence type="ECO:0000256" key="1">
    <source>
        <dbReference type="SAM" id="Coils"/>
    </source>
</evidence>
<feature type="region of interest" description="Disordered" evidence="2">
    <location>
        <begin position="328"/>
        <end position="353"/>
    </location>
</feature>
<reference evidence="5" key="1">
    <citation type="journal article" date="2005" name="Nature">
        <title>The map-based sequence of the rice genome.</title>
        <authorList>
            <consortium name="International rice genome sequencing project (IRGSP)"/>
            <person name="Matsumoto T."/>
            <person name="Wu J."/>
            <person name="Kanamori H."/>
            <person name="Katayose Y."/>
            <person name="Fujisawa M."/>
            <person name="Namiki N."/>
            <person name="Mizuno H."/>
            <person name="Yamamoto K."/>
            <person name="Antonio B.A."/>
            <person name="Baba T."/>
            <person name="Sakata K."/>
            <person name="Nagamura Y."/>
            <person name="Aoki H."/>
            <person name="Arikawa K."/>
            <person name="Arita K."/>
            <person name="Bito T."/>
            <person name="Chiden Y."/>
            <person name="Fujitsuka N."/>
            <person name="Fukunaka R."/>
            <person name="Hamada M."/>
            <person name="Harada C."/>
            <person name="Hayashi A."/>
            <person name="Hijishita S."/>
            <person name="Honda M."/>
            <person name="Hosokawa S."/>
            <person name="Ichikawa Y."/>
            <person name="Idonuma A."/>
            <person name="Iijima M."/>
            <person name="Ikeda M."/>
            <person name="Ikeno M."/>
            <person name="Ito K."/>
            <person name="Ito S."/>
            <person name="Ito T."/>
            <person name="Ito Y."/>
            <person name="Ito Y."/>
            <person name="Iwabuchi A."/>
            <person name="Kamiya K."/>
            <person name="Karasawa W."/>
            <person name="Kurita K."/>
            <person name="Katagiri S."/>
            <person name="Kikuta A."/>
            <person name="Kobayashi H."/>
            <person name="Kobayashi N."/>
            <person name="Machita K."/>
            <person name="Maehara T."/>
            <person name="Masukawa M."/>
            <person name="Mizubayashi T."/>
            <person name="Mukai Y."/>
            <person name="Nagasaki H."/>
            <person name="Nagata Y."/>
            <person name="Naito S."/>
            <person name="Nakashima M."/>
            <person name="Nakama Y."/>
            <person name="Nakamichi Y."/>
            <person name="Nakamura M."/>
            <person name="Meguro A."/>
            <person name="Negishi M."/>
            <person name="Ohta I."/>
            <person name="Ohta T."/>
            <person name="Okamoto M."/>
            <person name="Ono N."/>
            <person name="Saji S."/>
            <person name="Sakaguchi M."/>
            <person name="Sakai K."/>
            <person name="Shibata M."/>
            <person name="Shimokawa T."/>
            <person name="Song J."/>
            <person name="Takazaki Y."/>
            <person name="Terasawa K."/>
            <person name="Tsugane M."/>
            <person name="Tsuji K."/>
            <person name="Ueda S."/>
            <person name="Waki K."/>
            <person name="Yamagata H."/>
            <person name="Yamamoto M."/>
            <person name="Yamamoto S."/>
            <person name="Yamane H."/>
            <person name="Yoshiki S."/>
            <person name="Yoshihara R."/>
            <person name="Yukawa K."/>
            <person name="Zhong H."/>
            <person name="Yano M."/>
            <person name="Yuan Q."/>
            <person name="Ouyang S."/>
            <person name="Liu J."/>
            <person name="Jones K.M."/>
            <person name="Gansberger K."/>
            <person name="Moffat K."/>
            <person name="Hill J."/>
            <person name="Bera J."/>
            <person name="Fadrosh D."/>
            <person name="Jin S."/>
            <person name="Johri S."/>
            <person name="Kim M."/>
            <person name="Overton L."/>
            <person name="Reardon M."/>
            <person name="Tsitrin T."/>
            <person name="Vuong H."/>
            <person name="Weaver B."/>
            <person name="Ciecko A."/>
            <person name="Tallon L."/>
            <person name="Jackson J."/>
            <person name="Pai G."/>
            <person name="Aken S.V."/>
            <person name="Utterback T."/>
            <person name="Reidmuller S."/>
            <person name="Feldblyum T."/>
            <person name="Hsiao J."/>
            <person name="Zismann V."/>
            <person name="Iobst S."/>
            <person name="de Vazeille A.R."/>
            <person name="Buell C.R."/>
            <person name="Ying K."/>
            <person name="Li Y."/>
            <person name="Lu T."/>
            <person name="Huang Y."/>
            <person name="Zhao Q."/>
            <person name="Feng Q."/>
            <person name="Zhang L."/>
            <person name="Zhu J."/>
            <person name="Weng Q."/>
            <person name="Mu J."/>
            <person name="Lu Y."/>
            <person name="Fan D."/>
            <person name="Liu Y."/>
            <person name="Guan J."/>
            <person name="Zhang Y."/>
            <person name="Yu S."/>
            <person name="Liu X."/>
            <person name="Zhang Y."/>
            <person name="Hong G."/>
            <person name="Han B."/>
            <person name="Choisne N."/>
            <person name="Demange N."/>
            <person name="Orjeda G."/>
            <person name="Samain S."/>
            <person name="Cattolico L."/>
            <person name="Pelletier E."/>
            <person name="Couloux A."/>
            <person name="Segurens B."/>
            <person name="Wincker P."/>
            <person name="D'Hont A."/>
            <person name="Scarpelli C."/>
            <person name="Weissenbach J."/>
            <person name="Salanoubat M."/>
            <person name="Quetier F."/>
            <person name="Yu Y."/>
            <person name="Kim H.R."/>
            <person name="Rambo T."/>
            <person name="Currie J."/>
            <person name="Collura K."/>
            <person name="Luo M."/>
            <person name="Yang T."/>
            <person name="Ammiraju J.S.S."/>
            <person name="Engler F."/>
            <person name="Soderlund C."/>
            <person name="Wing R.A."/>
            <person name="Palmer L.E."/>
            <person name="de la Bastide M."/>
            <person name="Spiegel L."/>
            <person name="Nascimento L."/>
            <person name="Zutavern T."/>
            <person name="O'Shaughnessy A."/>
            <person name="Dike S."/>
            <person name="Dedhia N."/>
            <person name="Preston R."/>
            <person name="Balija V."/>
            <person name="McCombie W.R."/>
            <person name="Chow T."/>
            <person name="Chen H."/>
            <person name="Chung M."/>
            <person name="Chen C."/>
            <person name="Shaw J."/>
            <person name="Wu H."/>
            <person name="Hsiao K."/>
            <person name="Chao Y."/>
            <person name="Chu M."/>
            <person name="Cheng C."/>
            <person name="Hour A."/>
            <person name="Lee P."/>
            <person name="Lin S."/>
            <person name="Lin Y."/>
            <person name="Liou J."/>
            <person name="Liu S."/>
            <person name="Hsing Y."/>
            <person name="Raghuvanshi S."/>
            <person name="Mohanty A."/>
            <person name="Bharti A.K."/>
            <person name="Gaur A."/>
            <person name="Gupta V."/>
            <person name="Kumar D."/>
            <person name="Ravi V."/>
            <person name="Vij S."/>
            <person name="Kapur A."/>
            <person name="Khurana P."/>
            <person name="Khurana P."/>
            <person name="Khurana J.P."/>
            <person name="Tyagi A.K."/>
            <person name="Gaikwad K."/>
            <person name="Singh A."/>
            <person name="Dalal V."/>
            <person name="Srivastava S."/>
            <person name="Dixit A."/>
            <person name="Pal A.K."/>
            <person name="Ghazi I.A."/>
            <person name="Yadav M."/>
            <person name="Pandit A."/>
            <person name="Bhargava A."/>
            <person name="Sureshbabu K."/>
            <person name="Batra K."/>
            <person name="Sharma T.R."/>
            <person name="Mohapatra T."/>
            <person name="Singh N.K."/>
            <person name="Messing J."/>
            <person name="Nelson A.B."/>
            <person name="Fuks G."/>
            <person name="Kavchok S."/>
            <person name="Keizer G."/>
            <person name="Linton E."/>
            <person name="Llaca V."/>
            <person name="Song R."/>
            <person name="Tanyolac B."/>
            <person name="Young S."/>
            <person name="Ho-Il K."/>
            <person name="Hahn J.H."/>
            <person name="Sangsakoo G."/>
            <person name="Vanavichit A."/>
            <person name="de Mattos Luiz.A.T."/>
            <person name="Zimmer P.D."/>
            <person name="Malone G."/>
            <person name="Dellagostin O."/>
            <person name="de Oliveira A.C."/>
            <person name="Bevan M."/>
            <person name="Bancroft I."/>
            <person name="Minx P."/>
            <person name="Cordum H."/>
            <person name="Wilson R."/>
            <person name="Cheng Z."/>
            <person name="Jin W."/>
            <person name="Jiang J."/>
            <person name="Leong S.A."/>
            <person name="Iwama H."/>
            <person name="Gojobori T."/>
            <person name="Itoh T."/>
            <person name="Niimura Y."/>
            <person name="Fujii Y."/>
            <person name="Habara T."/>
            <person name="Sakai H."/>
            <person name="Sato Y."/>
            <person name="Wilson G."/>
            <person name="Kumar K."/>
            <person name="McCouch S."/>
            <person name="Juretic N."/>
            <person name="Hoen D."/>
            <person name="Wright S."/>
            <person name="Bruskiewich R."/>
            <person name="Bureau T."/>
            <person name="Miyao A."/>
            <person name="Hirochika H."/>
            <person name="Nishikawa T."/>
            <person name="Kadowaki K."/>
            <person name="Sugiura M."/>
            <person name="Burr B."/>
            <person name="Sasaki T."/>
        </authorList>
    </citation>
    <scope>NUCLEOTIDE SEQUENCE [LARGE SCALE GENOMIC DNA]</scope>
    <source>
        <strain evidence="5">cv. Nipponbare</strain>
    </source>
</reference>
<organism evidence="4 5">
    <name type="scientific">Oryza sativa subsp. japonica</name>
    <name type="common">Rice</name>
    <dbReference type="NCBI Taxonomy" id="39947"/>
    <lineage>
        <taxon>Eukaryota</taxon>
        <taxon>Viridiplantae</taxon>
        <taxon>Streptophyta</taxon>
        <taxon>Embryophyta</taxon>
        <taxon>Tracheophyta</taxon>
        <taxon>Spermatophyta</taxon>
        <taxon>Magnoliopsida</taxon>
        <taxon>Liliopsida</taxon>
        <taxon>Poales</taxon>
        <taxon>Poaceae</taxon>
        <taxon>BOP clade</taxon>
        <taxon>Oryzoideae</taxon>
        <taxon>Oryzeae</taxon>
        <taxon>Oryzinae</taxon>
        <taxon>Oryza</taxon>
        <taxon>Oryza sativa</taxon>
    </lineage>
</organism>
<dbReference type="Proteomes" id="UP000000763">
    <property type="component" value="Chromosome 3"/>
</dbReference>
<evidence type="ECO:0000313" key="5">
    <source>
        <dbReference type="Proteomes" id="UP000000763"/>
    </source>
</evidence>
<dbReference type="SUPFAM" id="SSF53098">
    <property type="entry name" value="Ribonuclease H-like"/>
    <property type="match status" value="1"/>
</dbReference>
<gene>
    <name evidence="4" type="ORF">OSJNBb0096H12.10</name>
</gene>
<proteinExistence type="predicted"/>
<reference evidence="5" key="2">
    <citation type="journal article" date="2008" name="Nucleic Acids Res.">
        <title>The rice annotation project database (RAP-DB): 2008 update.</title>
        <authorList>
            <consortium name="The rice annotation project (RAP)"/>
        </authorList>
    </citation>
    <scope>GENOME REANNOTATION</scope>
    <source>
        <strain evidence="5">cv. Nipponbare</strain>
    </source>
</reference>
<evidence type="ECO:0000313" key="4">
    <source>
        <dbReference type="EMBL" id="AAT81692.1"/>
    </source>
</evidence>
<evidence type="ECO:0000259" key="3">
    <source>
        <dbReference type="PROSITE" id="PS50994"/>
    </source>
</evidence>
<feature type="coiled-coil region" evidence="1">
    <location>
        <begin position="500"/>
        <end position="534"/>
    </location>
</feature>
<dbReference type="InterPro" id="IPR001584">
    <property type="entry name" value="Integrase_cat-core"/>
</dbReference>
<dbReference type="InterPro" id="IPR036397">
    <property type="entry name" value="RNaseH_sf"/>
</dbReference>